<evidence type="ECO:0000313" key="8">
    <source>
        <dbReference type="Proteomes" id="UP001626537"/>
    </source>
</evidence>
<dbReference type="InterPro" id="IPR002078">
    <property type="entry name" value="Sigma_54_int"/>
</dbReference>
<evidence type="ECO:0000259" key="6">
    <source>
        <dbReference type="PROSITE" id="PS50045"/>
    </source>
</evidence>
<reference evidence="7 8" key="1">
    <citation type="submission" date="2023-10" db="EMBL/GenBank/DDBJ databases">
        <title>Two novel species belonging to the OM43/NOR5 clade.</title>
        <authorList>
            <person name="Park M."/>
        </authorList>
    </citation>
    <scope>NUCLEOTIDE SEQUENCE [LARGE SCALE GENOMIC DNA]</scope>
    <source>
        <strain evidence="7 8">IMCC43200</strain>
    </source>
</reference>
<keyword evidence="2" id="KW-0067">ATP-binding</keyword>
<dbReference type="Gene3D" id="1.10.8.60">
    <property type="match status" value="1"/>
</dbReference>
<dbReference type="RefSeq" id="WP_407349561.1">
    <property type="nucleotide sequence ID" value="NZ_CP136864.1"/>
</dbReference>
<keyword evidence="3" id="KW-0805">Transcription regulation</keyword>
<keyword evidence="5" id="KW-0804">Transcription</keyword>
<proteinExistence type="predicted"/>
<gene>
    <name evidence="7" type="ORF">R0135_07090</name>
</gene>
<organism evidence="7 8">
    <name type="scientific">Congregibacter variabilis</name>
    <dbReference type="NCBI Taxonomy" id="3081200"/>
    <lineage>
        <taxon>Bacteria</taxon>
        <taxon>Pseudomonadati</taxon>
        <taxon>Pseudomonadota</taxon>
        <taxon>Gammaproteobacteria</taxon>
        <taxon>Cellvibrionales</taxon>
        <taxon>Halieaceae</taxon>
        <taxon>Congregibacter</taxon>
    </lineage>
</organism>
<dbReference type="PANTHER" id="PTHR32071">
    <property type="entry name" value="TRANSCRIPTIONAL REGULATORY PROTEIN"/>
    <property type="match status" value="1"/>
</dbReference>
<dbReference type="InterPro" id="IPR027417">
    <property type="entry name" value="P-loop_NTPase"/>
</dbReference>
<dbReference type="EMBL" id="CP136864">
    <property type="protein sequence ID" value="WOJ94927.1"/>
    <property type="molecule type" value="Genomic_DNA"/>
</dbReference>
<dbReference type="InterPro" id="IPR025943">
    <property type="entry name" value="Sigma_54_int_dom_ATP-bd_2"/>
</dbReference>
<evidence type="ECO:0000256" key="1">
    <source>
        <dbReference type="ARBA" id="ARBA00022741"/>
    </source>
</evidence>
<dbReference type="Proteomes" id="UP001626537">
    <property type="component" value="Chromosome"/>
</dbReference>
<dbReference type="SMART" id="SM00382">
    <property type="entry name" value="AAA"/>
    <property type="match status" value="1"/>
</dbReference>
<dbReference type="Pfam" id="PF00158">
    <property type="entry name" value="Sigma54_activat"/>
    <property type="match status" value="1"/>
</dbReference>
<dbReference type="InterPro" id="IPR025944">
    <property type="entry name" value="Sigma_54_int_dom_CS"/>
</dbReference>
<dbReference type="InterPro" id="IPR003593">
    <property type="entry name" value="AAA+_ATPase"/>
</dbReference>
<dbReference type="Gene3D" id="3.40.50.300">
    <property type="entry name" value="P-loop containing nucleotide triphosphate hydrolases"/>
    <property type="match status" value="1"/>
</dbReference>
<dbReference type="InterPro" id="IPR058031">
    <property type="entry name" value="AAA_lid_NorR"/>
</dbReference>
<dbReference type="SUPFAM" id="SSF52540">
    <property type="entry name" value="P-loop containing nucleoside triphosphate hydrolases"/>
    <property type="match status" value="1"/>
</dbReference>
<dbReference type="PROSITE" id="PS50045">
    <property type="entry name" value="SIGMA54_INTERACT_4"/>
    <property type="match status" value="1"/>
</dbReference>
<evidence type="ECO:0000256" key="2">
    <source>
        <dbReference type="ARBA" id="ARBA00022840"/>
    </source>
</evidence>
<accession>A0ABZ0I5X9</accession>
<keyword evidence="4" id="KW-0238">DNA-binding</keyword>
<dbReference type="Pfam" id="PF25601">
    <property type="entry name" value="AAA_lid_14"/>
    <property type="match status" value="1"/>
</dbReference>
<name>A0ABZ0I5X9_9GAMM</name>
<dbReference type="PROSITE" id="PS00688">
    <property type="entry name" value="SIGMA54_INTERACT_3"/>
    <property type="match status" value="1"/>
</dbReference>
<dbReference type="CDD" id="cd00009">
    <property type="entry name" value="AAA"/>
    <property type="match status" value="1"/>
</dbReference>
<keyword evidence="8" id="KW-1185">Reference proteome</keyword>
<dbReference type="PANTHER" id="PTHR32071:SF57">
    <property type="entry name" value="C4-DICARBOXYLATE TRANSPORT TRANSCRIPTIONAL REGULATORY PROTEIN DCTD"/>
    <property type="match status" value="1"/>
</dbReference>
<evidence type="ECO:0000256" key="3">
    <source>
        <dbReference type="ARBA" id="ARBA00023015"/>
    </source>
</evidence>
<sequence length="523" mass="57600">MDGSFWGSAEDRDVQPELCVLIAFHPDTSRIGERYRIACTDDPVIVGRHFPEFAASTTANVKGIGDQYVSREAFSLLREGRDWRIRRNPGRSRLRVNAQELPTEQLFSEEQLQQGLIVSLAQRIVLHLRLQLPMPAQQGAVAALASLKGLSPAMQQLRESTLLAAKSSADVLLIGPTGTGKERIARAIHTLSDRSSGPWVAVNMAATSVEIASASLFGARKGAYTGADSNRSGYFQQADGGTLFLDEVGDTPPTLQPMLLRALQEREIQVVGGKTERVDLRVVAAMEQDPDELRERFRPALRYRLGAQEIRLPALVERREDVALLAADFFGECATDDERPWDIGQSETSIRSWARLFEQLLAYDWPGNIRELQHTVAQISSCSTSELHVPSAVKARLTAVSVTSVMPGEHQPDTRVQEMPPTRLADVSDEDFIVAWRAAKYEVAAIARQLGVSRSAIYRRLESLRECRLAADVPLGEMLAALDACRGDLASTADRLAVSRRGLQTRLRASGVSSGYRSDTSKR</sequence>
<dbReference type="PROSITE" id="PS00676">
    <property type="entry name" value="SIGMA54_INTERACT_2"/>
    <property type="match status" value="1"/>
</dbReference>
<evidence type="ECO:0000256" key="4">
    <source>
        <dbReference type="ARBA" id="ARBA00023125"/>
    </source>
</evidence>
<feature type="domain" description="Sigma-54 factor interaction" evidence="6">
    <location>
        <begin position="147"/>
        <end position="381"/>
    </location>
</feature>
<keyword evidence="1" id="KW-0547">Nucleotide-binding</keyword>
<protein>
    <submittedName>
        <fullName evidence="7">Sigma 54-interacting transcriptional regulator</fullName>
    </submittedName>
</protein>
<evidence type="ECO:0000313" key="7">
    <source>
        <dbReference type="EMBL" id="WOJ94927.1"/>
    </source>
</evidence>
<evidence type="ECO:0000256" key="5">
    <source>
        <dbReference type="ARBA" id="ARBA00023163"/>
    </source>
</evidence>